<gene>
    <name evidence="1" type="ORF">QOZ94_002775</name>
</gene>
<dbReference type="EC" id="3.1.21.10" evidence="1"/>
<organism evidence="1 2">
    <name type="scientific">Xanthobacter agilis</name>
    <dbReference type="NCBI Taxonomy" id="47492"/>
    <lineage>
        <taxon>Bacteria</taxon>
        <taxon>Pseudomonadati</taxon>
        <taxon>Pseudomonadota</taxon>
        <taxon>Alphaproteobacteria</taxon>
        <taxon>Hyphomicrobiales</taxon>
        <taxon>Xanthobacteraceae</taxon>
        <taxon>Xanthobacter</taxon>
    </lineage>
</organism>
<reference evidence="1 2" key="1">
    <citation type="submission" date="2023-07" db="EMBL/GenBank/DDBJ databases">
        <title>Genomic Encyclopedia of Type Strains, Phase IV (KMG-IV): sequencing the most valuable type-strain genomes for metagenomic binning, comparative biology and taxonomic classification.</title>
        <authorList>
            <person name="Goeker M."/>
        </authorList>
    </citation>
    <scope>NUCLEOTIDE SEQUENCE [LARGE SCALE GENOMIC DNA]</scope>
    <source>
        <strain evidence="1 2">DSM 3770</strain>
    </source>
</reference>
<keyword evidence="2" id="KW-1185">Reference proteome</keyword>
<accession>A0ABU0LFR4</accession>
<dbReference type="GO" id="GO:0008821">
    <property type="term" value="F:crossover junction DNA endonuclease activity"/>
    <property type="evidence" value="ECO:0007669"/>
    <property type="project" value="UniProtKB-EC"/>
</dbReference>
<keyword evidence="1" id="KW-0378">Hydrolase</keyword>
<dbReference type="SUPFAM" id="SSF53098">
    <property type="entry name" value="Ribonuclease H-like"/>
    <property type="match status" value="1"/>
</dbReference>
<dbReference type="InterPro" id="IPR012337">
    <property type="entry name" value="RNaseH-like_sf"/>
</dbReference>
<dbReference type="EMBL" id="JAUSVY010000006">
    <property type="protein sequence ID" value="MDQ0505971.1"/>
    <property type="molecule type" value="Genomic_DNA"/>
</dbReference>
<evidence type="ECO:0000313" key="1">
    <source>
        <dbReference type="EMBL" id="MDQ0505971.1"/>
    </source>
</evidence>
<dbReference type="Gene3D" id="3.30.420.10">
    <property type="entry name" value="Ribonuclease H-like superfamily/Ribonuclease H"/>
    <property type="match status" value="1"/>
</dbReference>
<proteinExistence type="predicted"/>
<dbReference type="PANTHER" id="PTHR36015">
    <property type="entry name" value="HOLLIDAY JUNCTION RESOLVASE MOC1, CHLOROPLASTIC-RELATED"/>
    <property type="match status" value="1"/>
</dbReference>
<protein>
    <submittedName>
        <fullName evidence="1">Crossover junction endodeoxyribonuclease RuvC</fullName>
        <ecNumber evidence="1">3.1.21.10</ecNumber>
    </submittedName>
</protein>
<name>A0ABU0LFR4_XANAG</name>
<dbReference type="RefSeq" id="WP_237347725.1">
    <property type="nucleotide sequence ID" value="NZ_JABWGX010000048.1"/>
</dbReference>
<dbReference type="InterPro" id="IPR036397">
    <property type="entry name" value="RNaseH_sf"/>
</dbReference>
<dbReference type="InterPro" id="IPR045290">
    <property type="entry name" value="MOC1-like"/>
</dbReference>
<dbReference type="Proteomes" id="UP001241747">
    <property type="component" value="Unassembled WGS sequence"/>
</dbReference>
<evidence type="ECO:0000313" key="2">
    <source>
        <dbReference type="Proteomes" id="UP001241747"/>
    </source>
</evidence>
<comment type="caution">
    <text evidence="1">The sequence shown here is derived from an EMBL/GenBank/DDBJ whole genome shotgun (WGS) entry which is preliminary data.</text>
</comment>
<dbReference type="PANTHER" id="PTHR36015:SF6">
    <property type="entry name" value="HOLLIDAY JUNCTION RESOLVASE MOC1, CHLOROPLASTIC-RELATED"/>
    <property type="match status" value="1"/>
</dbReference>
<dbReference type="CDD" id="cd22992">
    <property type="entry name" value="MOC1"/>
    <property type="match status" value="1"/>
</dbReference>
<sequence length="155" mass="16706">MIILGVDPGLNGAFAILGDGALIEAADLPTMGEGARRRLDSGAWSDTLRLTRFDLAVVEQVGAMPGQGVSSMFRFGYAAGQIIGVIDALRIPVKWVSPASWKRSMNIGADKEKSRALAIETFPDLRDRFRRKADHGRAEAALIALWGARTQNGRA</sequence>